<keyword evidence="4" id="KW-1185">Reference proteome</keyword>
<dbReference type="SUPFAM" id="SSF54427">
    <property type="entry name" value="NTF2-like"/>
    <property type="match status" value="1"/>
</dbReference>
<comment type="caution">
    <text evidence="3">The sequence shown here is derived from an EMBL/GenBank/DDBJ whole genome shotgun (WGS) entry which is preliminary data.</text>
</comment>
<feature type="region of interest" description="Disordered" evidence="1">
    <location>
        <begin position="15"/>
        <end position="37"/>
    </location>
</feature>
<protein>
    <submittedName>
        <fullName evidence="3">Nuclear transport factor 2 family protein</fullName>
    </submittedName>
</protein>
<evidence type="ECO:0000259" key="2">
    <source>
        <dbReference type="Pfam" id="PF12680"/>
    </source>
</evidence>
<organism evidence="3 4">
    <name type="scientific">Ideonella alba</name>
    <dbReference type="NCBI Taxonomy" id="2824118"/>
    <lineage>
        <taxon>Bacteria</taxon>
        <taxon>Pseudomonadati</taxon>
        <taxon>Pseudomonadota</taxon>
        <taxon>Betaproteobacteria</taxon>
        <taxon>Burkholderiales</taxon>
        <taxon>Sphaerotilaceae</taxon>
        <taxon>Ideonella</taxon>
    </lineage>
</organism>
<dbReference type="RefSeq" id="WP_210851610.1">
    <property type="nucleotide sequence ID" value="NZ_JAGQDD010000001.1"/>
</dbReference>
<dbReference type="Pfam" id="PF12680">
    <property type="entry name" value="SnoaL_2"/>
    <property type="match status" value="1"/>
</dbReference>
<dbReference type="InterPro" id="IPR037401">
    <property type="entry name" value="SnoaL-like"/>
</dbReference>
<dbReference type="Proteomes" id="UP000676246">
    <property type="component" value="Unassembled WGS sequence"/>
</dbReference>
<sequence>MTRVRLLGAGQHLALSSGSNRTPVAPPVAPPLPSGLGDDPRQLMERFVDLLYRRRQVRAAFESCVVRTGFRDHDPSRPGGRQAAIEMLARKLAEPDFFVEVERVFLDGDRAVVHTWVGSGTDRHQRLDLFRIDAGRIVEHWGFDETGRSVCAHSLPTETA</sequence>
<dbReference type="EMBL" id="JAGQDD010000001">
    <property type="protein sequence ID" value="MBQ0929364.1"/>
    <property type="molecule type" value="Genomic_DNA"/>
</dbReference>
<evidence type="ECO:0000313" key="3">
    <source>
        <dbReference type="EMBL" id="MBQ0929364.1"/>
    </source>
</evidence>
<dbReference type="AlphaFoldDB" id="A0A940Y2Y7"/>
<accession>A0A940Y2Y7</accession>
<dbReference type="InterPro" id="IPR032710">
    <property type="entry name" value="NTF2-like_dom_sf"/>
</dbReference>
<feature type="domain" description="SnoaL-like" evidence="2">
    <location>
        <begin position="68"/>
        <end position="140"/>
    </location>
</feature>
<name>A0A940Y2Y7_9BURK</name>
<proteinExistence type="predicted"/>
<evidence type="ECO:0000313" key="4">
    <source>
        <dbReference type="Proteomes" id="UP000676246"/>
    </source>
</evidence>
<reference evidence="3 4" key="1">
    <citation type="submission" date="2021-04" db="EMBL/GenBank/DDBJ databases">
        <title>The genome sequence of Ideonella sp. 3Y2.</title>
        <authorList>
            <person name="Liu Y."/>
        </authorList>
    </citation>
    <scope>NUCLEOTIDE SEQUENCE [LARGE SCALE GENOMIC DNA]</scope>
    <source>
        <strain evidence="3 4">3Y2</strain>
    </source>
</reference>
<dbReference type="Gene3D" id="3.10.450.50">
    <property type="match status" value="1"/>
</dbReference>
<evidence type="ECO:0000256" key="1">
    <source>
        <dbReference type="SAM" id="MobiDB-lite"/>
    </source>
</evidence>
<gene>
    <name evidence="3" type="ORF">KAK03_02630</name>
</gene>
<feature type="compositionally biased region" description="Pro residues" evidence="1">
    <location>
        <begin position="24"/>
        <end position="33"/>
    </location>
</feature>